<name>A0A8J8C716_9EURY</name>
<reference evidence="1" key="1">
    <citation type="submission" date="2021-06" db="EMBL/GenBank/DDBJ databases">
        <title>Halomicroarcula sp. F24A a new haloarchaeum isolated from saline soil.</title>
        <authorList>
            <person name="Duran-Viseras A."/>
            <person name="Sanchez-Porro C."/>
            <person name="Ventosa A."/>
        </authorList>
    </citation>
    <scope>NUCLEOTIDE SEQUENCE</scope>
    <source>
        <strain evidence="1">F24A</strain>
    </source>
</reference>
<gene>
    <name evidence="1" type="ORF">EGD98_04220</name>
</gene>
<protein>
    <submittedName>
        <fullName evidence="1">Uncharacterized protein</fullName>
    </submittedName>
</protein>
<evidence type="ECO:0000313" key="1">
    <source>
        <dbReference type="EMBL" id="MBX0302876.1"/>
    </source>
</evidence>
<organism evidence="1 2">
    <name type="scientific">Haloarcula salinisoli</name>
    <dbReference type="NCBI Taxonomy" id="2487746"/>
    <lineage>
        <taxon>Archaea</taxon>
        <taxon>Methanobacteriati</taxon>
        <taxon>Methanobacteriota</taxon>
        <taxon>Stenosarchaea group</taxon>
        <taxon>Halobacteria</taxon>
        <taxon>Halobacteriales</taxon>
        <taxon>Haloarculaceae</taxon>
        <taxon>Haloarcula</taxon>
    </lineage>
</organism>
<evidence type="ECO:0000313" key="2">
    <source>
        <dbReference type="Proteomes" id="UP000783863"/>
    </source>
</evidence>
<dbReference type="RefSeq" id="WP_220587104.1">
    <property type="nucleotide sequence ID" value="NZ_RKLQ01000001.1"/>
</dbReference>
<keyword evidence="2" id="KW-1185">Reference proteome</keyword>
<dbReference type="AlphaFoldDB" id="A0A8J8C716"/>
<comment type="caution">
    <text evidence="1">The sequence shown here is derived from an EMBL/GenBank/DDBJ whole genome shotgun (WGS) entry which is preliminary data.</text>
</comment>
<dbReference type="Proteomes" id="UP000783863">
    <property type="component" value="Unassembled WGS sequence"/>
</dbReference>
<dbReference type="EMBL" id="RKLQ01000001">
    <property type="protein sequence ID" value="MBX0302876.1"/>
    <property type="molecule type" value="Genomic_DNA"/>
</dbReference>
<accession>A0A8J8C716</accession>
<sequence length="58" mass="6617">MSDTSDPDHICRVCHQPIPRPDDRRQELLVHRACLAELRCGVTLCGSTDERTRELDTV</sequence>
<proteinExistence type="predicted"/>